<evidence type="ECO:0000313" key="1">
    <source>
        <dbReference type="EMBL" id="AGJ91162.1"/>
    </source>
</evidence>
<reference evidence="1 2" key="1">
    <citation type="journal article" date="2013" name="PLoS ONE">
        <title>Genomic Sequence and Virulence of Clonal Isolates of Vaccinia Virus Tiantan, the Chinese Smallpox Vaccine Strain.</title>
        <authorList>
            <person name="Zhang Q."/>
            <person name="Tian M."/>
            <person name="Feng Y."/>
            <person name="Zhao K."/>
            <person name="Xu J."/>
            <person name="Liu Y."/>
            <person name="Shao Y."/>
        </authorList>
    </citation>
    <scope>NUCLEOTIDE SEQUENCE [LARGE SCALE GENOMIC DNA]</scope>
    <source>
        <strain evidence="1">Tiantan</strain>
    </source>
</reference>
<evidence type="ECO:0000313" key="2">
    <source>
        <dbReference type="Proteomes" id="UP000181229"/>
    </source>
</evidence>
<gene>
    <name evidence="1" type="ORF">VACV_TT8_016</name>
</gene>
<accession>M9WD85</accession>
<sequence length="63" mass="7393">MSSNNILIEYMTFGDIPLVECMLEYGTVVNKEAIHGYFRNINIDSYTMKYLLKKEGRCHQLSR</sequence>
<name>M9WD85_VACCV</name>
<proteinExistence type="predicted"/>
<protein>
    <submittedName>
        <fullName evidence="1">Ankyrin-like protein</fullName>
    </submittedName>
</protein>
<dbReference type="Proteomes" id="UP000181229">
    <property type="component" value="Segment"/>
</dbReference>
<dbReference type="EMBL" id="JX489135">
    <property type="protein sequence ID" value="AGJ91162.1"/>
    <property type="molecule type" value="Genomic_DNA"/>
</dbReference>
<organism evidence="1 2">
    <name type="scientific">Vaccinia virus</name>
    <name type="common">VACV</name>
    <name type="synonym">Orthopoxvirus vaccinia</name>
    <dbReference type="NCBI Taxonomy" id="10245"/>
    <lineage>
        <taxon>Viruses</taxon>
        <taxon>Varidnaviria</taxon>
        <taxon>Bamfordvirae</taxon>
        <taxon>Nucleocytoviricota</taxon>
        <taxon>Pokkesviricetes</taxon>
        <taxon>Chitovirales</taxon>
        <taxon>Poxviridae</taxon>
        <taxon>Chordopoxvirinae</taxon>
        <taxon>Orthopoxvirus</taxon>
    </lineage>
</organism>